<evidence type="ECO:0000256" key="4">
    <source>
        <dbReference type="PROSITE-ProRule" id="PRU00175"/>
    </source>
</evidence>
<dbReference type="GO" id="GO:0006511">
    <property type="term" value="P:ubiquitin-dependent protein catabolic process"/>
    <property type="evidence" value="ECO:0007669"/>
    <property type="project" value="TreeGrafter"/>
</dbReference>
<dbReference type="Gene3D" id="3.30.40.10">
    <property type="entry name" value="Zinc/RING finger domain, C3HC4 (zinc finger)"/>
    <property type="match status" value="1"/>
</dbReference>
<evidence type="ECO:0000256" key="2">
    <source>
        <dbReference type="ARBA" id="ARBA00022771"/>
    </source>
</evidence>
<dbReference type="InterPro" id="IPR051834">
    <property type="entry name" value="RING_finger_E3_ligase"/>
</dbReference>
<organism evidence="6 7">
    <name type="scientific">Skeletonema marinoi</name>
    <dbReference type="NCBI Taxonomy" id="267567"/>
    <lineage>
        <taxon>Eukaryota</taxon>
        <taxon>Sar</taxon>
        <taxon>Stramenopiles</taxon>
        <taxon>Ochrophyta</taxon>
        <taxon>Bacillariophyta</taxon>
        <taxon>Coscinodiscophyceae</taxon>
        <taxon>Thalassiosirophycidae</taxon>
        <taxon>Thalassiosirales</taxon>
        <taxon>Skeletonemataceae</taxon>
        <taxon>Skeletonema</taxon>
        <taxon>Skeletonema marinoi-dohrnii complex</taxon>
    </lineage>
</organism>
<evidence type="ECO:0000313" key="6">
    <source>
        <dbReference type="EMBL" id="KAK1744503.1"/>
    </source>
</evidence>
<dbReference type="GO" id="GO:0061630">
    <property type="term" value="F:ubiquitin protein ligase activity"/>
    <property type="evidence" value="ECO:0007669"/>
    <property type="project" value="TreeGrafter"/>
</dbReference>
<keyword evidence="7" id="KW-1185">Reference proteome</keyword>
<evidence type="ECO:0000256" key="3">
    <source>
        <dbReference type="ARBA" id="ARBA00022833"/>
    </source>
</evidence>
<comment type="caution">
    <text evidence="6">The sequence shown here is derived from an EMBL/GenBank/DDBJ whole genome shotgun (WGS) entry which is preliminary data.</text>
</comment>
<dbReference type="GO" id="GO:0005634">
    <property type="term" value="C:nucleus"/>
    <property type="evidence" value="ECO:0007669"/>
    <property type="project" value="TreeGrafter"/>
</dbReference>
<dbReference type="Proteomes" id="UP001224775">
    <property type="component" value="Unassembled WGS sequence"/>
</dbReference>
<dbReference type="EMBL" id="JATAAI010000007">
    <property type="protein sequence ID" value="KAK1744503.1"/>
    <property type="molecule type" value="Genomic_DNA"/>
</dbReference>
<accession>A0AAD8YDY2</accession>
<dbReference type="AlphaFoldDB" id="A0AAD8YDY2"/>
<dbReference type="SMART" id="SM00184">
    <property type="entry name" value="RING"/>
    <property type="match status" value="1"/>
</dbReference>
<dbReference type="InterPro" id="IPR001841">
    <property type="entry name" value="Znf_RING"/>
</dbReference>
<name>A0AAD8YDY2_9STRA</name>
<evidence type="ECO:0000256" key="1">
    <source>
        <dbReference type="ARBA" id="ARBA00022723"/>
    </source>
</evidence>
<keyword evidence="1" id="KW-0479">Metal-binding</keyword>
<dbReference type="Pfam" id="PF13639">
    <property type="entry name" value="zf-RING_2"/>
    <property type="match status" value="1"/>
</dbReference>
<evidence type="ECO:0000313" key="7">
    <source>
        <dbReference type="Proteomes" id="UP001224775"/>
    </source>
</evidence>
<reference evidence="6" key="1">
    <citation type="submission" date="2023-06" db="EMBL/GenBank/DDBJ databases">
        <title>Survivors Of The Sea: Transcriptome response of Skeletonema marinoi to long-term dormancy.</title>
        <authorList>
            <person name="Pinder M.I.M."/>
            <person name="Kourtchenko O."/>
            <person name="Robertson E.K."/>
            <person name="Larsson T."/>
            <person name="Maumus F."/>
            <person name="Osuna-Cruz C.M."/>
            <person name="Vancaester E."/>
            <person name="Stenow R."/>
            <person name="Vandepoele K."/>
            <person name="Ploug H."/>
            <person name="Bruchert V."/>
            <person name="Godhe A."/>
            <person name="Topel M."/>
        </authorList>
    </citation>
    <scope>NUCLEOTIDE SEQUENCE</scope>
    <source>
        <strain evidence="6">R05AC</strain>
    </source>
</reference>
<dbReference type="GO" id="GO:0008270">
    <property type="term" value="F:zinc ion binding"/>
    <property type="evidence" value="ECO:0007669"/>
    <property type="project" value="UniProtKB-KW"/>
</dbReference>
<sequence length="335" mass="37925">MAAITDLSKEQAYSMFGSSTSQQYIGRQFRVDHLTSEKGKTLNGKICRVVGFTSNYATNPDMRLQCKIIESDGSESKAMLLKGCNLVPTDSRIMWELMSASKPLPDKEIMKGLKQALSAHRLEPGMRRDLMYRLNLYRGALNKLKQSGKKSKGNALEEDEYCFPCMAAPTVEENEETVEYIMRLNRPACVGNNKLDLRFMDLGLKGDNVATCGICTETLSSSETKLVTLPCVHQFHASCLQEWLSSDLGRLNWNCPTCRHSVPHNMKTYMVNYETELRNRFQEFPLSGFCHKCILWFMEKDRNQALQGVANENGAMTMNQIGQKSEEMYLCPPGM</sequence>
<evidence type="ECO:0000259" key="5">
    <source>
        <dbReference type="PROSITE" id="PS50089"/>
    </source>
</evidence>
<dbReference type="PROSITE" id="PS50089">
    <property type="entry name" value="ZF_RING_2"/>
    <property type="match status" value="1"/>
</dbReference>
<proteinExistence type="predicted"/>
<feature type="domain" description="RING-type" evidence="5">
    <location>
        <begin position="212"/>
        <end position="259"/>
    </location>
</feature>
<dbReference type="PANTHER" id="PTHR45931">
    <property type="entry name" value="SI:CH211-59O9.10"/>
    <property type="match status" value="1"/>
</dbReference>
<dbReference type="InterPro" id="IPR013083">
    <property type="entry name" value="Znf_RING/FYVE/PHD"/>
</dbReference>
<keyword evidence="3" id="KW-0862">Zinc</keyword>
<dbReference type="SUPFAM" id="SSF57850">
    <property type="entry name" value="RING/U-box"/>
    <property type="match status" value="1"/>
</dbReference>
<dbReference type="PANTHER" id="PTHR45931:SF3">
    <property type="entry name" value="RING ZINC FINGER-CONTAINING PROTEIN"/>
    <property type="match status" value="1"/>
</dbReference>
<keyword evidence="2 4" id="KW-0863">Zinc-finger</keyword>
<protein>
    <recommendedName>
        <fullName evidence="5">RING-type domain-containing protein</fullName>
    </recommendedName>
</protein>
<gene>
    <name evidence="6" type="ORF">QTG54_005036</name>
</gene>